<accession>A0A8J8KCK7</accession>
<dbReference type="Pfam" id="PF23981">
    <property type="entry name" value="DUF7305"/>
    <property type="match status" value="1"/>
</dbReference>
<organism evidence="3 4">
    <name type="scientific">Haloterrigena gelatinilytica</name>
    <dbReference type="NCBI Taxonomy" id="2741724"/>
    <lineage>
        <taxon>Archaea</taxon>
        <taxon>Methanobacteriati</taxon>
        <taxon>Methanobacteriota</taxon>
        <taxon>Stenosarchaea group</taxon>
        <taxon>Halobacteria</taxon>
        <taxon>Halobacteriales</taxon>
        <taxon>Natrialbaceae</taxon>
        <taxon>Haloterrigena</taxon>
    </lineage>
</organism>
<keyword evidence="1" id="KW-0812">Transmembrane</keyword>
<keyword evidence="1" id="KW-1133">Transmembrane helix</keyword>
<comment type="caution">
    <text evidence="3">The sequence shown here is derived from an EMBL/GenBank/DDBJ whole genome shotgun (WGS) entry which is preliminary data.</text>
</comment>
<evidence type="ECO:0000256" key="1">
    <source>
        <dbReference type="SAM" id="Phobius"/>
    </source>
</evidence>
<gene>
    <name evidence="3" type="ORF">HT576_16080</name>
</gene>
<dbReference type="AlphaFoldDB" id="A0A8J8KCK7"/>
<dbReference type="Proteomes" id="UP000728647">
    <property type="component" value="Unassembled WGS sequence"/>
</dbReference>
<feature type="domain" description="DUF7305" evidence="2">
    <location>
        <begin position="272"/>
        <end position="484"/>
    </location>
</feature>
<dbReference type="EMBL" id="JABURA010000001">
    <property type="protein sequence ID" value="NUB92530.1"/>
    <property type="molecule type" value="Genomic_DNA"/>
</dbReference>
<name>A0A8J8KCK7_9EURY</name>
<dbReference type="RefSeq" id="WP_174702545.1">
    <property type="nucleotide sequence ID" value="NZ_JABURA010000001.1"/>
</dbReference>
<dbReference type="InterPro" id="IPR055713">
    <property type="entry name" value="DUF7289"/>
</dbReference>
<feature type="transmembrane region" description="Helical" evidence="1">
    <location>
        <begin position="20"/>
        <end position="41"/>
    </location>
</feature>
<evidence type="ECO:0000259" key="2">
    <source>
        <dbReference type="Pfam" id="PF23981"/>
    </source>
</evidence>
<reference evidence="3" key="1">
    <citation type="submission" date="2020-06" db="EMBL/GenBank/DDBJ databases">
        <title>Haloterrigena sp. nov., an extremely halophilic archaeon isolated from a saline sediment.</title>
        <authorList>
            <person name="Liu B.-B."/>
        </authorList>
    </citation>
    <scope>NUCLEOTIDE SEQUENCE</scope>
    <source>
        <strain evidence="3">SYSU A121-1</strain>
    </source>
</reference>
<dbReference type="OrthoDB" id="148042at2157"/>
<evidence type="ECO:0000313" key="3">
    <source>
        <dbReference type="EMBL" id="NUB92530.1"/>
    </source>
</evidence>
<keyword evidence="1" id="KW-0472">Membrane</keyword>
<dbReference type="Pfam" id="PF23960">
    <property type="entry name" value="DUF7289"/>
    <property type="match status" value="1"/>
</dbReference>
<dbReference type="InterPro" id="IPR055729">
    <property type="entry name" value="DUF7305"/>
</dbReference>
<proteinExistence type="predicted"/>
<protein>
    <recommendedName>
        <fullName evidence="2">DUF7305 domain-containing protein</fullName>
    </recommendedName>
</protein>
<sequence length="515" mass="55646">MSEPRGVGTTTSTERGQSTLIGVVLLIGMVAAGSLGIFLIAGDAITGAEQQSEQERVEQAFVELSHTISSSLINGDTTRSMEFNAGGQGAITKSDAGTIRIYANDEPLVDPLTMSAIEYEGDDGSIVAYQAGGVWREKGDQTQMLSEPAISYDKESQTLTLPVTTFEGDQELTSGKVRITNDEINRVTEKTHVENSTVTLEIKSEYYLGWSQYFEDEVGPNAIQEQYQIDGDLGYVEVELGLEELEGVFRESFVLSDSFDTQGAKRSDYSFEEGGYTPSEIDDEISEHVAVTDTEENRTQGDIIDSSDTISNGTHFAESVHLDKGEELTVDLSGGDATLVVDGDIELVGGDVTVRNWENDSGPDRELQIYSTGNLYISGSEVCVDTCPDSHKKHGTSGVDASAFQVYGTSNMSVGFDKGIFEGVLFAPSNDFEGPNEVLGGTGHCSDEQVCLHSNPEFFGSLVASSAHVHANANEVEHDPQTEKIDPDIHPEGWVQPPEITYLNVAVHELSIENS</sequence>
<evidence type="ECO:0000313" key="4">
    <source>
        <dbReference type="Proteomes" id="UP000728647"/>
    </source>
</evidence>